<protein>
    <submittedName>
        <fullName evidence="10">RE1-silencing transcription factor</fullName>
    </submittedName>
</protein>
<dbReference type="GO" id="GO:0000981">
    <property type="term" value="F:DNA-binding transcription factor activity, RNA polymerase II-specific"/>
    <property type="evidence" value="ECO:0007669"/>
    <property type="project" value="TreeGrafter"/>
</dbReference>
<feature type="binding site" evidence="6">
    <location>
        <position position="23"/>
    </location>
    <ligand>
        <name>Zn(2+)</name>
        <dbReference type="ChEBI" id="CHEBI:29105"/>
    </ligand>
</feature>
<dbReference type="Gene3D" id="3.40.1800.20">
    <property type="match status" value="1"/>
</dbReference>
<dbReference type="PROSITE" id="PS00028">
    <property type="entry name" value="ZINC_FINGER_C2H2_1"/>
    <property type="match status" value="2"/>
</dbReference>
<feature type="region of interest" description="Disordered" evidence="7">
    <location>
        <begin position="1256"/>
        <end position="1327"/>
    </location>
</feature>
<evidence type="ECO:0000256" key="6">
    <source>
        <dbReference type="PROSITE-ProRule" id="PRU01263"/>
    </source>
</evidence>
<feature type="region of interest" description="Disordered" evidence="7">
    <location>
        <begin position="754"/>
        <end position="788"/>
    </location>
</feature>
<evidence type="ECO:0000256" key="7">
    <source>
        <dbReference type="SAM" id="MobiDB-lite"/>
    </source>
</evidence>
<evidence type="ECO:0000256" key="4">
    <source>
        <dbReference type="ARBA" id="ARBA00022833"/>
    </source>
</evidence>
<sequence>MDRFAFKIDAALKANLCKICRLCGIDNPGKVQILLPNELETIDLDEPSMSQKIYELVGFTVSMDDKMPQTMCSQCVEKINDFYEFREMCYATNKQTRNLLGLKQIEPTKLIDFKPISKEELHLSGAAGKRGRKRKGEDTWLRSNLNAKPQVKKEPFVWHKKQRLQPPLTAPIKPKTEPEIKEEPAEPETSLRLPPKKGRKSICSVCGEKFLSKELADEHKSLVHVPSIPRYTCNACNQTHHNQSDIRAHQLWHKLSKTPYKCPLCETSVANAYAFTRHLREHTPPTPVQLLVLDRECPLCKKTFVTNFFYNTHRCAIRKRKCGGCSRALNTEAAYMRHAPTCPKIYLNHSKHIMPEAVTNEAQMPIKNEVEDDLLGLPPAIALPPDFVIDEGMQPIVVLERLSSPLLRASAGVNRLGATKSRNSDRVSAKNYLKRVDQLLKNTINTLVSIKHEPEVHINDTGPAAEEAQSEPEPEREEEPSYFGDDFQAANDDSEEEAQPEAASDEAAAPASDDLPSVSVKQEPVDDAYEKPMGVKQEPLKLKLKITKNHGKLNSSLIDDLDEAGQASGRSNKKKKKRKHKEREKEASAEAESCQPEAQNQPVVRIKQEPIDFAPMATVMTTIPMTQLESSFNESQPDEEEEKDMAQHQEDVKPNRTELDRLMQISHVASGVDMAEEAMTLERAEEATPDEQTAEESLTKKSPPKSKFVKSTARKSTGGAICKTPTPPKQAPLPQIVAVESGEAVTFNIMPNISIKSEPRNRGYGDEPEEEEATTEEINHNEKMDEEDAYIGNLDLSKVTVKKEKDLDISESEAQHCNGLGKVDESEGDDEGNEDSGSSADEAEEAMEEDEEERIYREIEFPPLEPQNEGDLASHTAQEGPERMDTEVSAALPAGENSPQTPEVFGVEKPPEPAFSLVITNICSQAIQKPATANVASNLENPPPMANESQSLIDADCNLTMDLPPSGMDIKNSMEEQTGLCSTPENPSASDIQSSVESHQAVEAHSQSEDDVNLENPPLAVINIQSSMDAASTSVESHFGNPSSGPNEIQSSHPNCGSQSQTEFTVELQTNREGEHQSVAEFGFYHPIERHSSKNDGSNIELPRAPVENQPLEITAHRTLSLENPPAAINNEIGFLPSSSSAADNFGISIAENQSPAATNSPLSNETSESPEKCVNDHDLEACNAESLPTVSLNALKDSDTQALPSCDAAYVDNNYTCDEEQQNVLNHELSEQQQASLEDVQQLVHEEQPAILELIPTGSSARPTEETENRINEQQQELDQEEQRQPRCQAIDDSNINEIAENNNNANIERELQDDAALGAQENVNP</sequence>
<dbReference type="InterPro" id="IPR036236">
    <property type="entry name" value="Znf_C2H2_sf"/>
</dbReference>
<reference evidence="10" key="1">
    <citation type="submission" date="2025-08" db="UniProtKB">
        <authorList>
            <consortium name="RefSeq"/>
        </authorList>
    </citation>
    <scope>IDENTIFICATION</scope>
</reference>
<feature type="binding site" evidence="6">
    <location>
        <position position="20"/>
    </location>
    <ligand>
        <name>Zn(2+)</name>
        <dbReference type="ChEBI" id="CHEBI:29105"/>
    </ligand>
</feature>
<dbReference type="FunFam" id="3.40.1800.20:FF:000006">
    <property type="entry name" value="GD21383"/>
    <property type="match status" value="1"/>
</dbReference>
<keyword evidence="4 6" id="KW-0862">Zinc</keyword>
<feature type="region of interest" description="Disordered" evidence="7">
    <location>
        <begin position="805"/>
        <end position="909"/>
    </location>
</feature>
<feature type="compositionally biased region" description="Basic and acidic residues" evidence="7">
    <location>
        <begin position="644"/>
        <end position="657"/>
    </location>
</feature>
<evidence type="ECO:0000256" key="1">
    <source>
        <dbReference type="ARBA" id="ARBA00022723"/>
    </source>
</evidence>
<organism evidence="10">
    <name type="scientific">Drosophila rhopaloa</name>
    <name type="common">Fruit fly</name>
    <dbReference type="NCBI Taxonomy" id="1041015"/>
    <lineage>
        <taxon>Eukaryota</taxon>
        <taxon>Metazoa</taxon>
        <taxon>Ecdysozoa</taxon>
        <taxon>Arthropoda</taxon>
        <taxon>Hexapoda</taxon>
        <taxon>Insecta</taxon>
        <taxon>Pterygota</taxon>
        <taxon>Neoptera</taxon>
        <taxon>Endopterygota</taxon>
        <taxon>Diptera</taxon>
        <taxon>Brachycera</taxon>
        <taxon>Muscomorpha</taxon>
        <taxon>Ephydroidea</taxon>
        <taxon>Drosophilidae</taxon>
        <taxon>Drosophila</taxon>
        <taxon>Sophophora</taxon>
    </lineage>
</organism>
<dbReference type="GO" id="GO:0043565">
    <property type="term" value="F:sequence-specific DNA binding"/>
    <property type="evidence" value="ECO:0007669"/>
    <property type="project" value="TreeGrafter"/>
</dbReference>
<keyword evidence="2" id="KW-0677">Repeat</keyword>
<name>A0A6P4F9Q9_DRORH</name>
<evidence type="ECO:0000256" key="2">
    <source>
        <dbReference type="ARBA" id="ARBA00022737"/>
    </source>
</evidence>
<feature type="region of interest" description="Disordered" evidence="7">
    <location>
        <begin position="163"/>
        <end position="195"/>
    </location>
</feature>
<feature type="region of interest" description="Disordered" evidence="7">
    <location>
        <begin position="975"/>
        <end position="1013"/>
    </location>
</feature>
<gene>
    <name evidence="10" type="primary">LOC108046802</name>
</gene>
<dbReference type="PANTHER" id="PTHR24408">
    <property type="entry name" value="ZINC FINGER PROTEIN"/>
    <property type="match status" value="1"/>
</dbReference>
<feature type="region of interest" description="Disordered" evidence="7">
    <location>
        <begin position="1031"/>
        <end position="1062"/>
    </location>
</feature>
<evidence type="ECO:0000259" key="9">
    <source>
        <dbReference type="PROSITE" id="PS51915"/>
    </source>
</evidence>
<feature type="domain" description="C2H2-type" evidence="8">
    <location>
        <begin position="231"/>
        <end position="258"/>
    </location>
</feature>
<dbReference type="GO" id="GO:0008270">
    <property type="term" value="F:zinc ion binding"/>
    <property type="evidence" value="ECO:0007669"/>
    <property type="project" value="UniProtKB-UniRule"/>
</dbReference>
<keyword evidence="1 6" id="KW-0479">Metal-binding</keyword>
<evidence type="ECO:0000259" key="8">
    <source>
        <dbReference type="PROSITE" id="PS50157"/>
    </source>
</evidence>
<feature type="compositionally biased region" description="Basic and acidic residues" evidence="7">
    <location>
        <begin position="174"/>
        <end position="184"/>
    </location>
</feature>
<evidence type="ECO:0000256" key="3">
    <source>
        <dbReference type="ARBA" id="ARBA00022771"/>
    </source>
</evidence>
<feature type="binding site" evidence="6">
    <location>
        <position position="72"/>
    </location>
    <ligand>
        <name>Zn(2+)</name>
        <dbReference type="ChEBI" id="CHEBI:29105"/>
    </ligand>
</feature>
<dbReference type="PROSITE" id="PS51915">
    <property type="entry name" value="ZAD"/>
    <property type="match status" value="1"/>
</dbReference>
<accession>A0A6P4F9Q9</accession>
<dbReference type="InterPro" id="IPR013087">
    <property type="entry name" value="Znf_C2H2_type"/>
</dbReference>
<dbReference type="SMART" id="SM00355">
    <property type="entry name" value="ZnF_C2H2"/>
    <property type="match status" value="3"/>
</dbReference>
<dbReference type="Gene3D" id="3.30.160.60">
    <property type="entry name" value="Classic Zinc Finger"/>
    <property type="match status" value="1"/>
</dbReference>
<feature type="binding site" evidence="6">
    <location>
        <position position="75"/>
    </location>
    <ligand>
        <name>Zn(2+)</name>
        <dbReference type="ChEBI" id="CHEBI:29105"/>
    </ligand>
</feature>
<feature type="compositionally biased region" description="Low complexity" evidence="7">
    <location>
        <begin position="1297"/>
        <end position="1308"/>
    </location>
</feature>
<feature type="compositionally biased region" description="Polar residues" evidence="7">
    <location>
        <begin position="975"/>
        <end position="998"/>
    </location>
</feature>
<feature type="compositionally biased region" description="Low complexity" evidence="7">
    <location>
        <begin position="500"/>
        <end position="519"/>
    </location>
</feature>
<feature type="compositionally biased region" description="Basic residues" evidence="7">
    <location>
        <begin position="542"/>
        <end position="551"/>
    </location>
</feature>
<dbReference type="SMART" id="SM00868">
    <property type="entry name" value="zf-AD"/>
    <property type="match status" value="1"/>
</dbReference>
<dbReference type="PANTHER" id="PTHR24408:SF58">
    <property type="entry name" value="TRANSCRIPTION FACTOR (TFIIIA), PUTATIVE (AFU_ORTHOLOGUE AFUA_1G05150)-RELATED"/>
    <property type="match status" value="1"/>
</dbReference>
<evidence type="ECO:0000313" key="10">
    <source>
        <dbReference type="RefSeq" id="XP_016982186.1"/>
    </source>
</evidence>
<feature type="compositionally biased region" description="Acidic residues" evidence="7">
    <location>
        <begin position="468"/>
        <end position="480"/>
    </location>
</feature>
<feature type="domain" description="ZAD" evidence="9">
    <location>
        <begin position="18"/>
        <end position="99"/>
    </location>
</feature>
<dbReference type="Pfam" id="PF07776">
    <property type="entry name" value="zf-AD"/>
    <property type="match status" value="1"/>
</dbReference>
<dbReference type="Pfam" id="PF00096">
    <property type="entry name" value="zf-C2H2"/>
    <property type="match status" value="1"/>
</dbReference>
<proteinExistence type="predicted"/>
<dbReference type="GO" id="GO:0005634">
    <property type="term" value="C:nucleus"/>
    <property type="evidence" value="ECO:0007669"/>
    <property type="project" value="InterPro"/>
</dbReference>
<dbReference type="RefSeq" id="XP_016982186.1">
    <property type="nucleotide sequence ID" value="XM_017126697.1"/>
</dbReference>
<feature type="region of interest" description="Disordered" evidence="7">
    <location>
        <begin position="679"/>
        <end position="733"/>
    </location>
</feature>
<dbReference type="RefSeq" id="XP_016982186.2">
    <property type="nucleotide sequence ID" value="XM_017126697.2"/>
</dbReference>
<keyword evidence="3 5" id="KW-0863">Zinc-finger</keyword>
<feature type="compositionally biased region" description="Basic residues" evidence="7">
    <location>
        <begin position="571"/>
        <end position="582"/>
    </location>
</feature>
<dbReference type="PROSITE" id="PS50157">
    <property type="entry name" value="ZINC_FINGER_C2H2_2"/>
    <property type="match status" value="3"/>
</dbReference>
<feature type="domain" description="C2H2-type" evidence="8">
    <location>
        <begin position="201"/>
        <end position="229"/>
    </location>
</feature>
<feature type="compositionally biased region" description="Polar residues" evidence="7">
    <location>
        <begin position="624"/>
        <end position="635"/>
    </location>
</feature>
<feature type="compositionally biased region" description="Acidic residues" evidence="7">
    <location>
        <begin position="841"/>
        <end position="853"/>
    </location>
</feature>
<feature type="domain" description="C2H2-type" evidence="8">
    <location>
        <begin position="260"/>
        <end position="287"/>
    </location>
</feature>
<dbReference type="OrthoDB" id="7765040at2759"/>
<evidence type="ECO:0000256" key="5">
    <source>
        <dbReference type="PROSITE-ProRule" id="PRU00042"/>
    </source>
</evidence>
<dbReference type="SUPFAM" id="SSF57667">
    <property type="entry name" value="beta-beta-alpha zinc fingers"/>
    <property type="match status" value="1"/>
</dbReference>
<dbReference type="GeneID" id="108046802"/>
<feature type="compositionally biased region" description="Acidic residues" evidence="7">
    <location>
        <begin position="766"/>
        <end position="775"/>
    </location>
</feature>
<dbReference type="InterPro" id="IPR012934">
    <property type="entry name" value="Znf_AD"/>
</dbReference>
<dbReference type="SUPFAM" id="SSF57716">
    <property type="entry name" value="Glucocorticoid receptor-like (DNA-binding domain)"/>
    <property type="match status" value="1"/>
</dbReference>
<feature type="region of interest" description="Disordered" evidence="7">
    <location>
        <begin position="624"/>
        <end position="657"/>
    </location>
</feature>
<feature type="region of interest" description="Disordered" evidence="7">
    <location>
        <begin position="454"/>
        <end position="606"/>
    </location>
</feature>